<proteinExistence type="predicted"/>
<dbReference type="WBParaSite" id="Csp11.Scaffold605.g5558.t1">
    <property type="protein sequence ID" value="Csp11.Scaffold605.g5558.t1"/>
    <property type="gene ID" value="Csp11.Scaffold605.g5558"/>
</dbReference>
<keyword evidence="2" id="KW-1185">Reference proteome</keyword>
<evidence type="ECO:0000313" key="3">
    <source>
        <dbReference type="WBParaSite" id="Csp11.Scaffold605.g5558.t1"/>
    </source>
</evidence>
<dbReference type="Proteomes" id="UP000095282">
    <property type="component" value="Unplaced"/>
</dbReference>
<feature type="region of interest" description="Disordered" evidence="1">
    <location>
        <begin position="70"/>
        <end position="110"/>
    </location>
</feature>
<feature type="compositionally biased region" description="Basic and acidic residues" evidence="1">
    <location>
        <begin position="96"/>
        <end position="110"/>
    </location>
</feature>
<dbReference type="InterPro" id="IPR011001">
    <property type="entry name" value="Saposin-like"/>
</dbReference>
<name>A0A1I7TFY7_9PELO</name>
<protein>
    <submittedName>
        <fullName evidence="3">Saposin B-type domain-containing protein</fullName>
    </submittedName>
</protein>
<sequence length="124" mass="14225">MDFLCEFCQVVIMKLKERQAMENDFEQKVRNECINYSKNSSSLCDVVNRVNLDRLKTDDSKKICKTQQMCNDQSGATTHEPGPPSASPEQQISQRKPGDEPERIDIDEKRLNATLHVEDISSYN</sequence>
<accession>A0A1I7TFY7</accession>
<evidence type="ECO:0000313" key="2">
    <source>
        <dbReference type="Proteomes" id="UP000095282"/>
    </source>
</evidence>
<organism evidence="2 3">
    <name type="scientific">Caenorhabditis tropicalis</name>
    <dbReference type="NCBI Taxonomy" id="1561998"/>
    <lineage>
        <taxon>Eukaryota</taxon>
        <taxon>Metazoa</taxon>
        <taxon>Ecdysozoa</taxon>
        <taxon>Nematoda</taxon>
        <taxon>Chromadorea</taxon>
        <taxon>Rhabditida</taxon>
        <taxon>Rhabditina</taxon>
        <taxon>Rhabditomorpha</taxon>
        <taxon>Rhabditoidea</taxon>
        <taxon>Rhabditidae</taxon>
        <taxon>Peloderinae</taxon>
        <taxon>Caenorhabditis</taxon>
    </lineage>
</organism>
<dbReference type="AlphaFoldDB" id="A0A1I7TFY7"/>
<dbReference type="eggNOG" id="ENOG502T37C">
    <property type="taxonomic scope" value="Eukaryota"/>
</dbReference>
<reference evidence="3" key="1">
    <citation type="submission" date="2016-11" db="UniProtKB">
        <authorList>
            <consortium name="WormBaseParasite"/>
        </authorList>
    </citation>
    <scope>IDENTIFICATION</scope>
</reference>
<evidence type="ECO:0000256" key="1">
    <source>
        <dbReference type="SAM" id="MobiDB-lite"/>
    </source>
</evidence>
<dbReference type="SUPFAM" id="SSF47862">
    <property type="entry name" value="Saposin"/>
    <property type="match status" value="1"/>
</dbReference>